<organism evidence="1 2">
    <name type="scientific">Niabella ginsenosidivorans</name>
    <dbReference type="NCBI Taxonomy" id="1176587"/>
    <lineage>
        <taxon>Bacteria</taxon>
        <taxon>Pseudomonadati</taxon>
        <taxon>Bacteroidota</taxon>
        <taxon>Chitinophagia</taxon>
        <taxon>Chitinophagales</taxon>
        <taxon>Chitinophagaceae</taxon>
        <taxon>Niabella</taxon>
    </lineage>
</organism>
<gene>
    <name evidence="1" type="ORF">A8C56_00660</name>
</gene>
<dbReference type="EMBL" id="CP015772">
    <property type="protein sequence ID" value="ANH79683.1"/>
    <property type="molecule type" value="Genomic_DNA"/>
</dbReference>
<protein>
    <recommendedName>
        <fullName evidence="3">DUF4286 domain-containing protein</fullName>
    </recommendedName>
</protein>
<sequence>MKPAFIWNVTTKVAPEIHKNWLAWLKEVHIPAYLATGCFYDALVLKLLGQEEEDGFTYAVQFYARSVTDYKVFAEQHYPALHMNMMATWGADCYGFESALEVVN</sequence>
<dbReference type="Proteomes" id="UP000077667">
    <property type="component" value="Chromosome"/>
</dbReference>
<keyword evidence="2" id="KW-1185">Reference proteome</keyword>
<dbReference type="KEGG" id="nia:A8C56_00660"/>
<dbReference type="Pfam" id="PF14114">
    <property type="entry name" value="DUF4286"/>
    <property type="match status" value="1"/>
</dbReference>
<evidence type="ECO:0000313" key="1">
    <source>
        <dbReference type="EMBL" id="ANH79683.1"/>
    </source>
</evidence>
<evidence type="ECO:0000313" key="2">
    <source>
        <dbReference type="Proteomes" id="UP000077667"/>
    </source>
</evidence>
<evidence type="ECO:0008006" key="3">
    <source>
        <dbReference type="Google" id="ProtNLM"/>
    </source>
</evidence>
<dbReference type="RefSeq" id="WP_067750753.1">
    <property type="nucleotide sequence ID" value="NZ_CP015772.1"/>
</dbReference>
<dbReference type="AlphaFoldDB" id="A0A1A9HWS0"/>
<dbReference type="InterPro" id="IPR025563">
    <property type="entry name" value="DUF4286"/>
</dbReference>
<proteinExistence type="predicted"/>
<dbReference type="STRING" id="1176587.A8C56_00660"/>
<name>A0A1A9HWS0_9BACT</name>
<dbReference type="OrthoDB" id="1121837at2"/>
<reference evidence="1 2" key="1">
    <citation type="submission" date="2016-05" db="EMBL/GenBank/DDBJ databases">
        <title>Niabella ginsenosidivorans BS26 whole genome sequencing.</title>
        <authorList>
            <person name="Im W.T."/>
            <person name="Siddiqi M.Z."/>
        </authorList>
    </citation>
    <scope>NUCLEOTIDE SEQUENCE [LARGE SCALE GENOMIC DNA]</scope>
    <source>
        <strain evidence="1 2">BS26</strain>
    </source>
</reference>
<accession>A0A1A9HWS0</accession>